<evidence type="ECO:0000256" key="1">
    <source>
        <dbReference type="ARBA" id="ARBA00023125"/>
    </source>
</evidence>
<organism evidence="5">
    <name type="scientific">Streptomyces lavendulae</name>
    <dbReference type="NCBI Taxonomy" id="1914"/>
    <lineage>
        <taxon>Bacteria</taxon>
        <taxon>Bacillati</taxon>
        <taxon>Actinomycetota</taxon>
        <taxon>Actinomycetes</taxon>
        <taxon>Kitasatosporales</taxon>
        <taxon>Streptomycetaceae</taxon>
        <taxon>Streptomyces</taxon>
    </lineage>
</organism>
<evidence type="ECO:0000313" key="5">
    <source>
        <dbReference type="EMBL" id="BAW82010.1"/>
    </source>
</evidence>
<dbReference type="Pfam" id="PF14246">
    <property type="entry name" value="TetR_C_7"/>
    <property type="match status" value="1"/>
</dbReference>
<reference evidence="5" key="1">
    <citation type="journal article" date="2017" name="J. Biosci. Bioeng.">
        <title>Identification and characterization of lbpA, an indigoidine biosynthetic gene in the ?-butyrolactone signaling system of Streptomyces lavendulae FRI-5.</title>
        <authorList>
            <person name="Pait I.G.U."/>
            <person name="Kitani S."/>
            <person name="Kurniawan Y.N."/>
            <person name="Asa M."/>
            <person name="Iwai T."/>
            <person name="Ikeda H."/>
            <person name="Nihira T."/>
        </authorList>
    </citation>
    <scope>NUCLEOTIDE SEQUENCE</scope>
    <source>
        <strain evidence="5">FRI-5</strain>
    </source>
</reference>
<dbReference type="GO" id="GO:0000976">
    <property type="term" value="F:transcription cis-regulatory region binding"/>
    <property type="evidence" value="ECO:0007669"/>
    <property type="project" value="TreeGrafter"/>
</dbReference>
<dbReference type="InterPro" id="IPR039536">
    <property type="entry name" value="TetR_C_Proteobacteria"/>
</dbReference>
<dbReference type="Gene3D" id="1.10.10.60">
    <property type="entry name" value="Homeodomain-like"/>
    <property type="match status" value="1"/>
</dbReference>
<feature type="compositionally biased region" description="Low complexity" evidence="3">
    <location>
        <begin position="12"/>
        <end position="28"/>
    </location>
</feature>
<dbReference type="InterPro" id="IPR009057">
    <property type="entry name" value="Homeodomain-like_sf"/>
</dbReference>
<dbReference type="PROSITE" id="PS50977">
    <property type="entry name" value="HTH_TETR_2"/>
    <property type="match status" value="1"/>
</dbReference>
<dbReference type="InterPro" id="IPR050109">
    <property type="entry name" value="HTH-type_TetR-like_transc_reg"/>
</dbReference>
<feature type="DNA-binding region" description="H-T-H motif" evidence="2">
    <location>
        <begin position="52"/>
        <end position="71"/>
    </location>
</feature>
<dbReference type="PANTHER" id="PTHR30055:SF146">
    <property type="entry name" value="HTH-TYPE TRANSCRIPTIONAL DUAL REGULATOR CECR"/>
    <property type="match status" value="1"/>
</dbReference>
<dbReference type="GO" id="GO:0003700">
    <property type="term" value="F:DNA-binding transcription factor activity"/>
    <property type="evidence" value="ECO:0007669"/>
    <property type="project" value="TreeGrafter"/>
</dbReference>
<protein>
    <submittedName>
        <fullName evidence="5">Transcriptional regulator</fullName>
    </submittedName>
</protein>
<evidence type="ECO:0000256" key="2">
    <source>
        <dbReference type="PROSITE-ProRule" id="PRU00335"/>
    </source>
</evidence>
<name>A0A1Q2SRQ1_STRLA</name>
<dbReference type="PANTHER" id="PTHR30055">
    <property type="entry name" value="HTH-TYPE TRANSCRIPTIONAL REGULATOR RUTR"/>
    <property type="match status" value="1"/>
</dbReference>
<dbReference type="AlphaFoldDB" id="A0A1Q2SRQ1"/>
<dbReference type="EMBL" id="LC209815">
    <property type="protein sequence ID" value="BAW82010.1"/>
    <property type="molecule type" value="Genomic_DNA"/>
</dbReference>
<feature type="region of interest" description="Disordered" evidence="3">
    <location>
        <begin position="1"/>
        <end position="31"/>
    </location>
</feature>
<proteinExistence type="predicted"/>
<gene>
    <name evidence="5" type="primary">lacB</name>
</gene>
<dbReference type="Pfam" id="PF00440">
    <property type="entry name" value="TetR_N"/>
    <property type="match status" value="1"/>
</dbReference>
<evidence type="ECO:0000259" key="4">
    <source>
        <dbReference type="PROSITE" id="PS50977"/>
    </source>
</evidence>
<feature type="domain" description="HTH tetR-type" evidence="4">
    <location>
        <begin position="29"/>
        <end position="89"/>
    </location>
</feature>
<dbReference type="Gene3D" id="1.10.357.10">
    <property type="entry name" value="Tetracycline Repressor, domain 2"/>
    <property type="match status" value="1"/>
</dbReference>
<keyword evidence="1 2" id="KW-0238">DNA-binding</keyword>
<dbReference type="InterPro" id="IPR001647">
    <property type="entry name" value="HTH_TetR"/>
</dbReference>
<sequence>MATPQATIERLPAGTGTGAAAPARPAGPEGERRDIVRAARTVLAREGWRHCTAEATAAEAGVEPAAVGRHFPDHERLLLGVLLDSAASVAASLGAVAESYLAEIHDLRQDLIALGRAWLAPLEAFREHFAIVRHISAEVTHLPAEAVDKWQATGPRQARRELARRLRQVAAEGLLDIADADQAAERFILLVPSSVVQRSFHGALPLGRAEEDALIADGVDDFIRLYGPASR</sequence>
<evidence type="ECO:0000256" key="3">
    <source>
        <dbReference type="SAM" id="MobiDB-lite"/>
    </source>
</evidence>
<dbReference type="SUPFAM" id="SSF46689">
    <property type="entry name" value="Homeodomain-like"/>
    <property type="match status" value="1"/>
</dbReference>
<accession>A0A1Q2SRQ1</accession>